<dbReference type="AlphaFoldDB" id="A0A537J1J3"/>
<proteinExistence type="predicted"/>
<organism evidence="1 2">
    <name type="scientific">Candidatus Segetimicrobium genomatis</name>
    <dbReference type="NCBI Taxonomy" id="2569760"/>
    <lineage>
        <taxon>Bacteria</taxon>
        <taxon>Bacillati</taxon>
        <taxon>Candidatus Sysuimicrobiota</taxon>
        <taxon>Candidatus Sysuimicrobiia</taxon>
        <taxon>Candidatus Sysuimicrobiales</taxon>
        <taxon>Candidatus Segetimicrobiaceae</taxon>
        <taxon>Candidatus Segetimicrobium</taxon>
    </lineage>
</organism>
<comment type="caution">
    <text evidence="1">The sequence shown here is derived from an EMBL/GenBank/DDBJ whole genome shotgun (WGS) entry which is preliminary data.</text>
</comment>
<protein>
    <recommendedName>
        <fullName evidence="3">Winged helix DNA-binding domain-containing protein</fullName>
    </recommendedName>
</protein>
<reference evidence="1 2" key="1">
    <citation type="journal article" date="2019" name="Nat. Microbiol.">
        <title>Mediterranean grassland soil C-N compound turnover is dependent on rainfall and depth, and is mediated by genomically divergent microorganisms.</title>
        <authorList>
            <person name="Diamond S."/>
            <person name="Andeer P.F."/>
            <person name="Li Z."/>
            <person name="Crits-Christoph A."/>
            <person name="Burstein D."/>
            <person name="Anantharaman K."/>
            <person name="Lane K.R."/>
            <person name="Thomas B.C."/>
            <person name="Pan C."/>
            <person name="Northen T.R."/>
            <person name="Banfield J.F."/>
        </authorList>
    </citation>
    <scope>NUCLEOTIDE SEQUENCE [LARGE SCALE GENOMIC DNA]</scope>
    <source>
        <strain evidence="1">NP_8</strain>
    </source>
</reference>
<name>A0A537J1J3_9BACT</name>
<evidence type="ECO:0008006" key="3">
    <source>
        <dbReference type="Google" id="ProtNLM"/>
    </source>
</evidence>
<dbReference type="Pfam" id="PF24741">
    <property type="entry name" value="AlkZ-rel"/>
    <property type="match status" value="1"/>
</dbReference>
<evidence type="ECO:0000313" key="2">
    <source>
        <dbReference type="Proteomes" id="UP000318834"/>
    </source>
</evidence>
<accession>A0A537J1J3</accession>
<evidence type="ECO:0000313" key="1">
    <source>
        <dbReference type="EMBL" id="TMI77192.1"/>
    </source>
</evidence>
<sequence length="289" mass="32787">MGPSWREVARYRTAVLTRHRVRTKRAALAFVNHLGFCYAFTSGPGGLPGLFDVLATRSVNRRWEWAWQWKDELATEKKLLYGKVIRRKPTYVSLRFVPHFFTLTGNAGEADDYLQAYREGRLSLLAREIYEHVRGHGPCSTWMLRKQFVSRSERGAALHHSAQGAAFHRALSDLQGRFLISKVGESERGSYSFIWDTFDRWLPQVVRAAGTITTARAATEVLERYLRTTGAAPATEMTRLFDLSPRLLADAEQALGGVAHRLAINGDEAFVHTALLSWLRQRRAGATRR</sequence>
<dbReference type="InterPro" id="IPR056298">
    <property type="entry name" value="AlkZ-rel"/>
</dbReference>
<dbReference type="EMBL" id="VBAP01000005">
    <property type="protein sequence ID" value="TMI77192.1"/>
    <property type="molecule type" value="Genomic_DNA"/>
</dbReference>
<dbReference type="Proteomes" id="UP000318834">
    <property type="component" value="Unassembled WGS sequence"/>
</dbReference>
<gene>
    <name evidence="1" type="ORF">E6H05_00710</name>
</gene>